<organism evidence="1">
    <name type="scientific">marine sediment metagenome</name>
    <dbReference type="NCBI Taxonomy" id="412755"/>
    <lineage>
        <taxon>unclassified sequences</taxon>
        <taxon>metagenomes</taxon>
        <taxon>ecological metagenomes</taxon>
    </lineage>
</organism>
<proteinExistence type="predicted"/>
<protein>
    <submittedName>
        <fullName evidence="1">Uncharacterized protein</fullName>
    </submittedName>
</protein>
<sequence>GRNRASGIPPANQHIREWLRKAEEIVKTRRGVWGDSPSSGEMSVQIIMGRRVKSDGI</sequence>
<evidence type="ECO:0000313" key="1">
    <source>
        <dbReference type="EMBL" id="GAH62674.1"/>
    </source>
</evidence>
<accession>X1I997</accession>
<reference evidence="1" key="1">
    <citation type="journal article" date="2014" name="Front. Microbiol.">
        <title>High frequency of phylogenetically diverse reductive dehalogenase-homologous genes in deep subseafloor sedimentary metagenomes.</title>
        <authorList>
            <person name="Kawai M."/>
            <person name="Futagami T."/>
            <person name="Toyoda A."/>
            <person name="Takaki Y."/>
            <person name="Nishi S."/>
            <person name="Hori S."/>
            <person name="Arai W."/>
            <person name="Tsubouchi T."/>
            <person name="Morono Y."/>
            <person name="Uchiyama I."/>
            <person name="Ito T."/>
            <person name="Fujiyama A."/>
            <person name="Inagaki F."/>
            <person name="Takami H."/>
        </authorList>
    </citation>
    <scope>NUCLEOTIDE SEQUENCE</scope>
    <source>
        <strain evidence="1">Expedition CK06-06</strain>
    </source>
</reference>
<name>X1I997_9ZZZZ</name>
<gene>
    <name evidence="1" type="ORF">S03H2_51917</name>
</gene>
<feature type="non-terminal residue" evidence="1">
    <location>
        <position position="1"/>
    </location>
</feature>
<dbReference type="AlphaFoldDB" id="X1I997"/>
<dbReference type="EMBL" id="BARU01032968">
    <property type="protein sequence ID" value="GAH62674.1"/>
    <property type="molecule type" value="Genomic_DNA"/>
</dbReference>
<comment type="caution">
    <text evidence="1">The sequence shown here is derived from an EMBL/GenBank/DDBJ whole genome shotgun (WGS) entry which is preliminary data.</text>
</comment>